<dbReference type="CDD" id="cd16917">
    <property type="entry name" value="HATPase_UhpB-NarQ-NarX-like"/>
    <property type="match status" value="1"/>
</dbReference>
<dbReference type="Gene3D" id="3.30.450.20">
    <property type="entry name" value="PAS domain"/>
    <property type="match status" value="1"/>
</dbReference>
<feature type="domain" description="PAC" evidence="5">
    <location>
        <begin position="84"/>
        <end position="136"/>
    </location>
</feature>
<proteinExistence type="predicted"/>
<dbReference type="Pfam" id="PF07730">
    <property type="entry name" value="HisKA_3"/>
    <property type="match status" value="1"/>
</dbReference>
<dbReference type="PROSITE" id="PS50113">
    <property type="entry name" value="PAC"/>
    <property type="match status" value="1"/>
</dbReference>
<dbReference type="InterPro" id="IPR011712">
    <property type="entry name" value="Sig_transdc_His_kin_sub3_dim/P"/>
</dbReference>
<sequence>MSTPDTPYEEALFRLMVQSVHEYAIYALSPEGLVTTWNQGAEQIKGYSAAEIVGRHFSVFYPPERIADGAPDRHLRIAAERGHAEDEGWRVRRDGSRFWARATITALHDDDGVLRGFGKITQDLSLALDERRRLLVRIADAQETERQRISWDLHDDTIQSMVAIGMRLQMLTPVVPPEQRYKADALNETLQEAIGRLRGLVFRLRPPRLDRQGLIPAIRDHAEYAFAGSTIAPVVRSDDISPSDDAAVAIFRIVQEALANVYKHAQASVVHVDLSAVDGGVLVCVSDNGIGMDDAFVSAGRPGHLGLVDMRERAEAVGGRLTLSSTELDGTTVEFWIPSG</sequence>
<evidence type="ECO:0000256" key="1">
    <source>
        <dbReference type="ARBA" id="ARBA00022679"/>
    </source>
</evidence>
<evidence type="ECO:0000313" key="6">
    <source>
        <dbReference type="EMBL" id="TWP48143.1"/>
    </source>
</evidence>
<dbReference type="InterPro" id="IPR000700">
    <property type="entry name" value="PAS-assoc_C"/>
</dbReference>
<dbReference type="InterPro" id="IPR003594">
    <property type="entry name" value="HATPase_dom"/>
</dbReference>
<dbReference type="PANTHER" id="PTHR24421">
    <property type="entry name" value="NITRATE/NITRITE SENSOR PROTEIN NARX-RELATED"/>
    <property type="match status" value="1"/>
</dbReference>
<feature type="domain" description="PAS" evidence="4">
    <location>
        <begin position="9"/>
        <end position="65"/>
    </location>
</feature>
<dbReference type="GO" id="GO:0016020">
    <property type="term" value="C:membrane"/>
    <property type="evidence" value="ECO:0007669"/>
    <property type="project" value="InterPro"/>
</dbReference>
<dbReference type="Pfam" id="PF02518">
    <property type="entry name" value="HATPase_c"/>
    <property type="match status" value="1"/>
</dbReference>
<keyword evidence="2" id="KW-0418">Kinase</keyword>
<gene>
    <name evidence="6" type="ORF">FKR81_29625</name>
</gene>
<accession>A0A563ELW9</accession>
<name>A0A563ELW9_9PSEU</name>
<evidence type="ECO:0000259" key="5">
    <source>
        <dbReference type="PROSITE" id="PS50113"/>
    </source>
</evidence>
<keyword evidence="1" id="KW-0808">Transferase</keyword>
<protein>
    <submittedName>
        <fullName evidence="6">PAS domain S-box protein</fullName>
    </submittedName>
</protein>
<evidence type="ECO:0000256" key="3">
    <source>
        <dbReference type="ARBA" id="ARBA00023012"/>
    </source>
</evidence>
<dbReference type="SMART" id="SM00387">
    <property type="entry name" value="HATPase_c"/>
    <property type="match status" value="1"/>
</dbReference>
<dbReference type="Pfam" id="PF13426">
    <property type="entry name" value="PAS_9"/>
    <property type="match status" value="1"/>
</dbReference>
<dbReference type="EMBL" id="VOBR01000022">
    <property type="protein sequence ID" value="TWP48143.1"/>
    <property type="molecule type" value="Genomic_DNA"/>
</dbReference>
<dbReference type="Proteomes" id="UP000316639">
    <property type="component" value="Unassembled WGS sequence"/>
</dbReference>
<keyword evidence="3" id="KW-0902">Two-component regulatory system</keyword>
<dbReference type="CDD" id="cd00130">
    <property type="entry name" value="PAS"/>
    <property type="match status" value="1"/>
</dbReference>
<dbReference type="NCBIfam" id="TIGR00229">
    <property type="entry name" value="sensory_box"/>
    <property type="match status" value="1"/>
</dbReference>
<reference evidence="6 7" key="1">
    <citation type="submission" date="2019-07" db="EMBL/GenBank/DDBJ databases">
        <title>Lentzea xizangensis sp. nov., isolated from Qinghai-Tibetan Plateau Soils.</title>
        <authorList>
            <person name="Huang J."/>
        </authorList>
    </citation>
    <scope>NUCLEOTIDE SEQUENCE [LARGE SCALE GENOMIC DNA]</scope>
    <source>
        <strain evidence="6 7">FXJ1.1311</strain>
    </source>
</reference>
<dbReference type="Gene3D" id="3.30.565.10">
    <property type="entry name" value="Histidine kinase-like ATPase, C-terminal domain"/>
    <property type="match status" value="1"/>
</dbReference>
<dbReference type="PROSITE" id="PS50112">
    <property type="entry name" value="PAS"/>
    <property type="match status" value="1"/>
</dbReference>
<keyword evidence="7" id="KW-1185">Reference proteome</keyword>
<dbReference type="SUPFAM" id="SSF55874">
    <property type="entry name" value="ATPase domain of HSP90 chaperone/DNA topoisomerase II/histidine kinase"/>
    <property type="match status" value="1"/>
</dbReference>
<dbReference type="SUPFAM" id="SSF55785">
    <property type="entry name" value="PYP-like sensor domain (PAS domain)"/>
    <property type="match status" value="1"/>
</dbReference>
<dbReference type="RefSeq" id="WP_146356792.1">
    <property type="nucleotide sequence ID" value="NZ_VOBR01000022.1"/>
</dbReference>
<evidence type="ECO:0000313" key="7">
    <source>
        <dbReference type="Proteomes" id="UP000316639"/>
    </source>
</evidence>
<dbReference type="Gene3D" id="1.20.5.1930">
    <property type="match status" value="1"/>
</dbReference>
<dbReference type="InterPro" id="IPR000014">
    <property type="entry name" value="PAS"/>
</dbReference>
<comment type="caution">
    <text evidence="6">The sequence shown here is derived from an EMBL/GenBank/DDBJ whole genome shotgun (WGS) entry which is preliminary data.</text>
</comment>
<evidence type="ECO:0000259" key="4">
    <source>
        <dbReference type="PROSITE" id="PS50112"/>
    </source>
</evidence>
<organism evidence="6 7">
    <name type="scientific">Lentzea tibetensis</name>
    <dbReference type="NCBI Taxonomy" id="2591470"/>
    <lineage>
        <taxon>Bacteria</taxon>
        <taxon>Bacillati</taxon>
        <taxon>Actinomycetota</taxon>
        <taxon>Actinomycetes</taxon>
        <taxon>Pseudonocardiales</taxon>
        <taxon>Pseudonocardiaceae</taxon>
        <taxon>Lentzea</taxon>
    </lineage>
</organism>
<dbReference type="GO" id="GO:0000155">
    <property type="term" value="F:phosphorelay sensor kinase activity"/>
    <property type="evidence" value="ECO:0007669"/>
    <property type="project" value="InterPro"/>
</dbReference>
<dbReference type="InterPro" id="IPR035965">
    <property type="entry name" value="PAS-like_dom_sf"/>
</dbReference>
<dbReference type="GO" id="GO:0046983">
    <property type="term" value="F:protein dimerization activity"/>
    <property type="evidence" value="ECO:0007669"/>
    <property type="project" value="InterPro"/>
</dbReference>
<dbReference type="InterPro" id="IPR050482">
    <property type="entry name" value="Sensor_HK_TwoCompSys"/>
</dbReference>
<evidence type="ECO:0000256" key="2">
    <source>
        <dbReference type="ARBA" id="ARBA00022777"/>
    </source>
</evidence>
<dbReference type="OrthoDB" id="9764154at2"/>
<dbReference type="InterPro" id="IPR036890">
    <property type="entry name" value="HATPase_C_sf"/>
</dbReference>
<dbReference type="AlphaFoldDB" id="A0A563ELW9"/>